<feature type="region of interest" description="Disordered" evidence="1">
    <location>
        <begin position="1"/>
        <end position="21"/>
    </location>
</feature>
<accession>A0A3D8K029</accession>
<gene>
    <name evidence="3" type="ORF">DWV00_13040</name>
</gene>
<sequence length="370" mass="40246">MAGARRSAARLRPHAHVRTRRDCRIRSHRPEDPKEHTMNTVMPARTAPAPLPGWDLDEAPFHTGETAVQTRAGVREKAEIGGRRGIRRYLPDQHRQFFGQLPFMVLGGIDAHGQPWATLRVGAPGFVSTPDATTLRIAGEALAGDPLDGSWHAGAALGGLGIEPPTRRRNRVNGVVTAIDGDGLTVEVRQSFGNCAKYIQSRTPTRIEAFDAAAARAGTRLSTTLDASDRGLIERSDTYFIATRGSLADDGPSQGVDVSHRGGLPGFVRVEDENTFVAPDYRGNQFFNTLGNLAVDPRAGLVFIDFEHGDLLYVAAHAEIVWEGALLEAFASAERLVRFKVDEVRSSPGALPFRWSDVEYAPQWRTAAVG</sequence>
<dbReference type="OrthoDB" id="9796486at2"/>
<dbReference type="EMBL" id="QRGA01000007">
    <property type="protein sequence ID" value="RDU98244.1"/>
    <property type="molecule type" value="Genomic_DNA"/>
</dbReference>
<keyword evidence="4" id="KW-1185">Reference proteome</keyword>
<evidence type="ECO:0000313" key="3">
    <source>
        <dbReference type="EMBL" id="RDU98244.1"/>
    </source>
</evidence>
<feature type="domain" description="Pyridoxamine 5'-phosphate oxidase N-terminal" evidence="2">
    <location>
        <begin position="230"/>
        <end position="345"/>
    </location>
</feature>
<proteinExistence type="predicted"/>
<dbReference type="InterPro" id="IPR011576">
    <property type="entry name" value="Pyridox_Oxase_N"/>
</dbReference>
<protein>
    <recommendedName>
        <fullName evidence="2">Pyridoxamine 5'-phosphate oxidase N-terminal domain-containing protein</fullName>
    </recommendedName>
</protein>
<dbReference type="SUPFAM" id="SSF50475">
    <property type="entry name" value="FMN-binding split barrel"/>
    <property type="match status" value="1"/>
</dbReference>
<dbReference type="PANTHER" id="PTHR42815:SF2">
    <property type="entry name" value="FAD-BINDING, PUTATIVE (AFU_ORTHOLOGUE AFUA_6G07600)-RELATED"/>
    <property type="match status" value="1"/>
</dbReference>
<evidence type="ECO:0000313" key="4">
    <source>
        <dbReference type="Proteomes" id="UP000256838"/>
    </source>
</evidence>
<feature type="compositionally biased region" description="Basic residues" evidence="1">
    <location>
        <begin position="7"/>
        <end position="19"/>
    </location>
</feature>
<organism evidence="3 4">
    <name type="scientific">Trinickia dinghuensis</name>
    <dbReference type="NCBI Taxonomy" id="2291023"/>
    <lineage>
        <taxon>Bacteria</taxon>
        <taxon>Pseudomonadati</taxon>
        <taxon>Pseudomonadota</taxon>
        <taxon>Betaproteobacteria</taxon>
        <taxon>Burkholderiales</taxon>
        <taxon>Burkholderiaceae</taxon>
        <taxon>Trinickia</taxon>
    </lineage>
</organism>
<dbReference type="PANTHER" id="PTHR42815">
    <property type="entry name" value="FAD-BINDING, PUTATIVE (AFU_ORTHOLOGUE AFUA_6G07600)-RELATED"/>
    <property type="match status" value="1"/>
</dbReference>
<dbReference type="InterPro" id="IPR012349">
    <property type="entry name" value="Split_barrel_FMN-bd"/>
</dbReference>
<name>A0A3D8K029_9BURK</name>
<reference evidence="3 4" key="1">
    <citation type="submission" date="2018-08" db="EMBL/GenBank/DDBJ databases">
        <title>Paraburkholderia sp. DHOM06 isolated from forest soil.</title>
        <authorList>
            <person name="Gao Z.-H."/>
            <person name="Qiu L.-H."/>
        </authorList>
    </citation>
    <scope>NUCLEOTIDE SEQUENCE [LARGE SCALE GENOMIC DNA]</scope>
    <source>
        <strain evidence="3 4">DHOM06</strain>
    </source>
</reference>
<dbReference type="Pfam" id="PF01243">
    <property type="entry name" value="PNPOx_N"/>
    <property type="match status" value="1"/>
</dbReference>
<comment type="caution">
    <text evidence="3">The sequence shown here is derived from an EMBL/GenBank/DDBJ whole genome shotgun (WGS) entry which is preliminary data.</text>
</comment>
<dbReference type="AlphaFoldDB" id="A0A3D8K029"/>
<evidence type="ECO:0000256" key="1">
    <source>
        <dbReference type="SAM" id="MobiDB-lite"/>
    </source>
</evidence>
<evidence type="ECO:0000259" key="2">
    <source>
        <dbReference type="Pfam" id="PF01243"/>
    </source>
</evidence>
<dbReference type="Proteomes" id="UP000256838">
    <property type="component" value="Unassembled WGS sequence"/>
</dbReference>
<dbReference type="Gene3D" id="2.30.110.10">
    <property type="entry name" value="Electron Transport, Fmn-binding Protein, Chain A"/>
    <property type="match status" value="1"/>
</dbReference>